<organism evidence="9 10">
    <name type="scientific">Brachionus plicatilis</name>
    <name type="common">Marine rotifer</name>
    <name type="synonym">Brachionus muelleri</name>
    <dbReference type="NCBI Taxonomy" id="10195"/>
    <lineage>
        <taxon>Eukaryota</taxon>
        <taxon>Metazoa</taxon>
        <taxon>Spiralia</taxon>
        <taxon>Gnathifera</taxon>
        <taxon>Rotifera</taxon>
        <taxon>Eurotatoria</taxon>
        <taxon>Monogononta</taxon>
        <taxon>Pseudotrocha</taxon>
        <taxon>Ploima</taxon>
        <taxon>Brachionidae</taxon>
        <taxon>Brachionus</taxon>
    </lineage>
</organism>
<dbReference type="AlphaFoldDB" id="A0A3M7QVG5"/>
<reference evidence="9 10" key="1">
    <citation type="journal article" date="2018" name="Sci. Rep.">
        <title>Genomic signatures of local adaptation to the degree of environmental predictability in rotifers.</title>
        <authorList>
            <person name="Franch-Gras L."/>
            <person name="Hahn C."/>
            <person name="Garcia-Roger E.M."/>
            <person name="Carmona M.J."/>
            <person name="Serra M."/>
            <person name="Gomez A."/>
        </authorList>
    </citation>
    <scope>NUCLEOTIDE SEQUENCE [LARGE SCALE GENOMIC DNA]</scope>
    <source>
        <strain evidence="9">HYR1</strain>
    </source>
</reference>
<dbReference type="InterPro" id="IPR029063">
    <property type="entry name" value="SAM-dependent_MTases_sf"/>
</dbReference>
<feature type="region of interest" description="Disordered" evidence="8">
    <location>
        <begin position="1"/>
        <end position="20"/>
    </location>
</feature>
<proteinExistence type="predicted"/>
<dbReference type="Proteomes" id="UP000276133">
    <property type="component" value="Unassembled WGS sequence"/>
</dbReference>
<dbReference type="InterPro" id="IPR025804">
    <property type="entry name" value="Pox/kineto_cap_MeTfrase"/>
</dbReference>
<dbReference type="GO" id="GO:0003746">
    <property type="term" value="F:translation elongation factor activity"/>
    <property type="evidence" value="ECO:0007669"/>
    <property type="project" value="UniProtKB-KW"/>
</dbReference>
<evidence type="ECO:0000256" key="1">
    <source>
        <dbReference type="ARBA" id="ARBA00004328"/>
    </source>
</evidence>
<dbReference type="EMBL" id="REGN01005069">
    <property type="protein sequence ID" value="RNA14978.1"/>
    <property type="molecule type" value="Genomic_DNA"/>
</dbReference>
<evidence type="ECO:0000313" key="9">
    <source>
        <dbReference type="EMBL" id="RNA14978.1"/>
    </source>
</evidence>
<dbReference type="InterPro" id="IPR000176">
    <property type="entry name" value="mRNA_MeTrfase-like"/>
</dbReference>
<comment type="function">
    <text evidence="6">Displays methyltransferase, positive regulation of the poly(A) polymerase and transcription elongation activities. Involved in the modification of both mRNA ends and in intermediate and late gene positive transcription elongation. At the mRNAs 5' end, methylates the ribose 2' OH group of the first transcribed nucleotide, thereby producing a 2'-O-methylpurine cap. At the 3' end, functions as a processivity factor which stimulates the activity of the viral poly(A) polymerase OPG063 that creates mRNA's poly(A) tail. In the presence of OPG102, OPG063 does not dissociate from the RNA allowing tail elongation to around 250 adenylates.</text>
</comment>
<comment type="subcellular location">
    <subcellularLocation>
        <location evidence="1">Virion</location>
    </subcellularLocation>
</comment>
<dbReference type="GO" id="GO:0006370">
    <property type="term" value="P:7-methylguanosine mRNA capping"/>
    <property type="evidence" value="ECO:0007669"/>
    <property type="project" value="InterPro"/>
</dbReference>
<dbReference type="Pfam" id="PF01358">
    <property type="entry name" value="PARP_regulatory"/>
    <property type="match status" value="2"/>
</dbReference>
<protein>
    <recommendedName>
        <fullName evidence="3">Cap-specific mRNA (nucleoside-2'-O-)-methyltransferase</fullName>
        <ecNumber evidence="2">2.1.1.57</ecNumber>
    </recommendedName>
</protein>
<evidence type="ECO:0000313" key="10">
    <source>
        <dbReference type="Proteomes" id="UP000276133"/>
    </source>
</evidence>
<dbReference type="PROSITE" id="PS51612">
    <property type="entry name" value="SAM_MT_2O_PK"/>
    <property type="match status" value="2"/>
</dbReference>
<evidence type="ECO:0000256" key="5">
    <source>
        <dbReference type="ARBA" id="ARBA00022917"/>
    </source>
</evidence>
<sequence>MPKRKEIFSEANDEKNKKTRHNFELSEQNEKFFNPHCLQNKNFYYSEEQFSAKNRIIDERSTSEKYRRRKNEDKSTFHFGQRKLLLSEIEFLTLCLNETIERENREKFIFVYAGAAPGIHMPVLMNMFPFIENYILVDPAKFKIDSSKINKNIKYELINECFTDKMAESIRNRYPTHEILFVSDIRTANYRILTRADTELKVEQDMLDQMNWHHILQPFKSMLKFRLPYVGNDKCAKTSVDYLQGKIYLQTWQGKTSSETRLIVDKQASIKSYDCVEYEDKLFRFNTVERVCGYRHHVNAPGIDHCYDCRTEVFILEEYFKIRFKMIEFFNCFLTYLFDLKKIEHVIGEINSNLNADKKRDELTITLNGEQFWYSVSFSEIFYKADLKRLFSRDSIVKPATNNSNSSSDEDDSKEKLELHKKMCKSPHTLQNTKFSQLVKNVNFENFRLLTDDYPQMLKPKFISTDSTTVFYKERSMRLCEIEFLLEACLYLIKEKNVTKNKKIVCFYAGSAASKRLDKLQMMFPFIKFVLYDPKKFDIEQSEMIDIRQECLTENIALDLRKDYDDWIRLFISNIKRTGNFKSIETSKLDREDLSLQKSVHCLLKSHLSMLRFTVPNSSTNEFEYFDGRIFLKPWSHRSSLDTNLIVCENSKPKKYFYKNYKNQLYRFNCVERTLTYEHNVRELGIDFCYDCRCEVYIFELYLNNLDKIFSVLSVGKIRPAFNKVQEMIQNLSIYLNSKNKRIIVQFDKKKYSLLFTDIYYEKKIDDLLNTKTVCAIDKKF</sequence>
<evidence type="ECO:0000256" key="8">
    <source>
        <dbReference type="SAM" id="MobiDB-lite"/>
    </source>
</evidence>
<gene>
    <name evidence="9" type="ORF">BpHYR1_005028</name>
</gene>
<comment type="caution">
    <text evidence="9">The sequence shown here is derived from an EMBL/GenBank/DDBJ whole genome shotgun (WGS) entry which is preliminary data.</text>
</comment>
<evidence type="ECO:0000256" key="7">
    <source>
        <dbReference type="ARBA" id="ARBA00046511"/>
    </source>
</evidence>
<comment type="subunit">
    <text evidence="7">Interacts with poly(A) polymerase catalytic subunit OPG063. Interacts with OPG109 and OPG123; these interactions might help linking transcription to capping and polyadenylation.</text>
</comment>
<keyword evidence="5" id="KW-0648">Protein biosynthesis</keyword>
<dbReference type="EC" id="2.1.1.57" evidence="2"/>
<dbReference type="GO" id="GO:0004483">
    <property type="term" value="F:methyltransferase cap1 activity"/>
    <property type="evidence" value="ECO:0007669"/>
    <property type="project" value="UniProtKB-EC"/>
</dbReference>
<dbReference type="CDD" id="cd20760">
    <property type="entry name" value="capping_2-OMTase_Mimiviridae"/>
    <property type="match status" value="1"/>
</dbReference>
<keyword evidence="4" id="KW-0251">Elongation factor</keyword>
<evidence type="ECO:0000256" key="6">
    <source>
        <dbReference type="ARBA" id="ARBA00034661"/>
    </source>
</evidence>
<dbReference type="Gene3D" id="3.40.50.150">
    <property type="entry name" value="Vaccinia Virus protein VP39"/>
    <property type="match status" value="2"/>
</dbReference>
<evidence type="ECO:0000256" key="3">
    <source>
        <dbReference type="ARBA" id="ARBA00015701"/>
    </source>
</evidence>
<evidence type="ECO:0000256" key="2">
    <source>
        <dbReference type="ARBA" id="ARBA00011923"/>
    </source>
</evidence>
<name>A0A3M7QVG5_BRAPC</name>
<evidence type="ECO:0000256" key="4">
    <source>
        <dbReference type="ARBA" id="ARBA00022768"/>
    </source>
</evidence>
<dbReference type="SUPFAM" id="SSF53335">
    <property type="entry name" value="S-adenosyl-L-methionine-dependent methyltransferases"/>
    <property type="match status" value="2"/>
</dbReference>
<accession>A0A3M7QVG5</accession>
<keyword evidence="10" id="KW-1185">Reference proteome</keyword>
<dbReference type="OrthoDB" id="270189at2759"/>